<keyword evidence="5" id="KW-0645">Protease</keyword>
<dbReference type="EC" id="3.4.16.4" evidence="5"/>
<accession>A0A8X8GVJ9</accession>
<protein>
    <submittedName>
        <fullName evidence="5">D-alanyl-D-alanine carboxypeptidase/D-alanyl-D-alanine-endopeptidase</fullName>
        <ecNumber evidence="5">3.4.16.4</ecNumber>
    </submittedName>
</protein>
<dbReference type="Gene3D" id="3.50.80.20">
    <property type="entry name" value="D-Ala-D-Ala carboxypeptidase C, peptidase S13"/>
    <property type="match status" value="1"/>
</dbReference>
<evidence type="ECO:0000256" key="2">
    <source>
        <dbReference type="ARBA" id="ARBA00022801"/>
    </source>
</evidence>
<keyword evidence="5" id="KW-0121">Carboxypeptidase</keyword>
<dbReference type="AlphaFoldDB" id="A0A8X8GVJ9"/>
<feature type="region of interest" description="Disordered" evidence="3">
    <location>
        <begin position="28"/>
        <end position="51"/>
    </location>
</feature>
<dbReference type="Gene3D" id="3.40.710.10">
    <property type="entry name" value="DD-peptidase/beta-lactamase superfamily"/>
    <property type="match status" value="2"/>
</dbReference>
<dbReference type="InterPro" id="IPR012338">
    <property type="entry name" value="Beta-lactam/transpept-like"/>
</dbReference>
<keyword evidence="4" id="KW-0732">Signal</keyword>
<evidence type="ECO:0000256" key="4">
    <source>
        <dbReference type="SAM" id="SignalP"/>
    </source>
</evidence>
<comment type="caution">
    <text evidence="5">The sequence shown here is derived from an EMBL/GenBank/DDBJ whole genome shotgun (WGS) entry which is preliminary data.</text>
</comment>
<gene>
    <name evidence="5" type="primary">dacB</name>
    <name evidence="5" type="ORF">GEU84_012045</name>
</gene>
<sequence>MGLDRPLFSRRRMLALLLAGAAVPARADAPKTSLRPRRRGETAPPPLPDTRAAGTLVAAAKLGGAVGFVLADAKTGLVIEAEGGDLPLPPASVAKAMTALYALEKLGAGHRFGTRLLGTGPVVDGVLQGDLVLVGSGDPTLSTDHLGDMARTLAARGVKRISGRYLAYTGALPGVAAIDRDQPDHVGYNPAISGLNLNFNRVHFEWRQGGGGYAVTMDARAERFVPAVTMARMQVAQRDLPVYTYAAGQGGDNWTVAVTALGKGGSRWLPVRQPDIYTPEVFQTLARAQGITLPAAEVVRDLPAGTALAEHVSEDLAVILRDMLKFSTNITAEVVGLAASGAPTLEASGRAMSDWAAARFGITARFVDHSGLGGASRISAADMAAALVRARGTTSAAMLAGLLREVGMRDATGAVAEGHPTRVLAKSGTLNFVSGLAGYIVPSEGRELVFAIFCADVARRDRLTLAERELPEGGQAWTKRARRLQGQLLHRWGTAFV</sequence>
<dbReference type="PANTHER" id="PTHR30023:SF0">
    <property type="entry name" value="PENICILLIN-SENSITIVE CARBOXYPEPTIDASE A"/>
    <property type="match status" value="1"/>
</dbReference>
<name>A0A8X8GVJ9_9RHOB</name>
<dbReference type="GO" id="GO:0006508">
    <property type="term" value="P:proteolysis"/>
    <property type="evidence" value="ECO:0007669"/>
    <property type="project" value="InterPro"/>
</dbReference>
<dbReference type="NCBIfam" id="TIGR00666">
    <property type="entry name" value="PBP4"/>
    <property type="match status" value="1"/>
</dbReference>
<keyword evidence="6" id="KW-1185">Reference proteome</keyword>
<evidence type="ECO:0000313" key="5">
    <source>
        <dbReference type="EMBL" id="NUB45123.1"/>
    </source>
</evidence>
<feature type="chain" id="PRO_5036461571" evidence="4">
    <location>
        <begin position="28"/>
        <end position="497"/>
    </location>
</feature>
<evidence type="ECO:0000313" key="6">
    <source>
        <dbReference type="Proteomes" id="UP000484076"/>
    </source>
</evidence>
<reference evidence="5" key="1">
    <citation type="submission" date="2020-05" db="EMBL/GenBank/DDBJ databases">
        <title>Fertoebacter nigrum gen. nov., sp. nov., a new member of the family Rhodobacteraceae.</title>
        <authorList>
            <person name="Szuroczki S."/>
            <person name="Abbaszade G."/>
            <person name="Buni D."/>
            <person name="Schumann P."/>
            <person name="Toth E."/>
        </authorList>
    </citation>
    <scope>NUCLEOTIDE SEQUENCE</scope>
    <source>
        <strain evidence="5">RG-N-1a</strain>
    </source>
</reference>
<keyword evidence="2 5" id="KW-0378">Hydrolase</keyword>
<dbReference type="SUPFAM" id="SSF56601">
    <property type="entry name" value="beta-lactamase/transpeptidase-like"/>
    <property type="match status" value="1"/>
</dbReference>
<proteinExistence type="inferred from homology"/>
<comment type="similarity">
    <text evidence="1">Belongs to the peptidase S13 family.</text>
</comment>
<organism evidence="5 6">
    <name type="scientific">Fertoeibacter niger</name>
    <dbReference type="NCBI Taxonomy" id="2656921"/>
    <lineage>
        <taxon>Bacteria</taxon>
        <taxon>Pseudomonadati</taxon>
        <taxon>Pseudomonadota</taxon>
        <taxon>Alphaproteobacteria</taxon>
        <taxon>Rhodobacterales</taxon>
        <taxon>Paracoccaceae</taxon>
        <taxon>Fertoeibacter</taxon>
    </lineage>
</organism>
<dbReference type="Proteomes" id="UP000484076">
    <property type="component" value="Unassembled WGS sequence"/>
</dbReference>
<dbReference type="RefSeq" id="WP_152825690.1">
    <property type="nucleotide sequence ID" value="NZ_WHUT02000006.1"/>
</dbReference>
<evidence type="ECO:0000256" key="3">
    <source>
        <dbReference type="SAM" id="MobiDB-lite"/>
    </source>
</evidence>
<dbReference type="PRINTS" id="PR00922">
    <property type="entry name" value="DADACBPTASE3"/>
</dbReference>
<dbReference type="EMBL" id="WHUT02000006">
    <property type="protein sequence ID" value="NUB45123.1"/>
    <property type="molecule type" value="Genomic_DNA"/>
</dbReference>
<dbReference type="GO" id="GO:0009002">
    <property type="term" value="F:serine-type D-Ala-D-Ala carboxypeptidase activity"/>
    <property type="evidence" value="ECO:0007669"/>
    <property type="project" value="UniProtKB-EC"/>
</dbReference>
<dbReference type="GO" id="GO:0000270">
    <property type="term" value="P:peptidoglycan metabolic process"/>
    <property type="evidence" value="ECO:0007669"/>
    <property type="project" value="TreeGrafter"/>
</dbReference>
<evidence type="ECO:0000256" key="1">
    <source>
        <dbReference type="ARBA" id="ARBA00006096"/>
    </source>
</evidence>
<dbReference type="PANTHER" id="PTHR30023">
    <property type="entry name" value="D-ALANYL-D-ALANINE CARBOXYPEPTIDASE"/>
    <property type="match status" value="1"/>
</dbReference>
<feature type="signal peptide" evidence="4">
    <location>
        <begin position="1"/>
        <end position="27"/>
    </location>
</feature>
<dbReference type="Pfam" id="PF02113">
    <property type="entry name" value="Peptidase_S13"/>
    <property type="match status" value="1"/>
</dbReference>
<dbReference type="InterPro" id="IPR000667">
    <property type="entry name" value="Peptidase_S13"/>
</dbReference>